<accession>A0AAN7UC20</accession>
<organism evidence="1 2">
    <name type="scientific">Xylaria bambusicola</name>
    <dbReference type="NCBI Taxonomy" id="326684"/>
    <lineage>
        <taxon>Eukaryota</taxon>
        <taxon>Fungi</taxon>
        <taxon>Dikarya</taxon>
        <taxon>Ascomycota</taxon>
        <taxon>Pezizomycotina</taxon>
        <taxon>Sordariomycetes</taxon>
        <taxon>Xylariomycetidae</taxon>
        <taxon>Xylariales</taxon>
        <taxon>Xylariaceae</taxon>
        <taxon>Xylaria</taxon>
    </lineage>
</organism>
<dbReference type="AlphaFoldDB" id="A0AAN7UC20"/>
<dbReference type="EMBL" id="JAWHQM010000012">
    <property type="protein sequence ID" value="KAK5629550.1"/>
    <property type="molecule type" value="Genomic_DNA"/>
</dbReference>
<evidence type="ECO:0000313" key="1">
    <source>
        <dbReference type="EMBL" id="KAK5629550.1"/>
    </source>
</evidence>
<protein>
    <submittedName>
        <fullName evidence="1">Uncharacterized protein</fullName>
    </submittedName>
</protein>
<sequence length="105" mass="11292">MKEVVNSELKVYVVGIVSDEVLECMIELGCEPEPLGDEVPVFEEDGDEDKIVEETGELDAKFEVVTEFVVLASVTGQSVVDTETSSVVTCPTGQFFTVGGQDVTV</sequence>
<name>A0AAN7UC20_9PEZI</name>
<reference evidence="1 2" key="1">
    <citation type="submission" date="2023-10" db="EMBL/GenBank/DDBJ databases">
        <title>Draft genome sequence of Xylaria bambusicola isolate GMP-LS, the root and basal stem rot pathogen of sugarcane in Indonesia.</title>
        <authorList>
            <person name="Selvaraj P."/>
            <person name="Muralishankar V."/>
            <person name="Muruganantham S."/>
            <person name="Sp S."/>
            <person name="Haryani S."/>
            <person name="Lau K.J.X."/>
            <person name="Naqvi N.I."/>
        </authorList>
    </citation>
    <scope>NUCLEOTIDE SEQUENCE [LARGE SCALE GENOMIC DNA]</scope>
    <source>
        <strain evidence="1">GMP-LS</strain>
    </source>
</reference>
<comment type="caution">
    <text evidence="1">The sequence shown here is derived from an EMBL/GenBank/DDBJ whole genome shotgun (WGS) entry which is preliminary data.</text>
</comment>
<dbReference type="Proteomes" id="UP001305414">
    <property type="component" value="Unassembled WGS sequence"/>
</dbReference>
<evidence type="ECO:0000313" key="2">
    <source>
        <dbReference type="Proteomes" id="UP001305414"/>
    </source>
</evidence>
<keyword evidence="2" id="KW-1185">Reference proteome</keyword>
<proteinExistence type="predicted"/>
<gene>
    <name evidence="1" type="ORF">RRF57_005265</name>
</gene>